<proteinExistence type="predicted"/>
<dbReference type="AlphaFoldDB" id="A0A511B482"/>
<gene>
    <name evidence="1" type="ORF">GKA01_04450</name>
</gene>
<protein>
    <submittedName>
        <fullName evidence="1">Uncharacterized protein</fullName>
    </submittedName>
</protein>
<sequence>MVATDMDLAIAVLGNTGCLKQQTVHTRVVAARIGLDSLPREVVCRGTSGGLERGARAFEMGVDTDIVLTETADFGGRRSMFVIGMTKSGASDGAGAVFDRP</sequence>
<comment type="caution">
    <text evidence="1">The sequence shown here is derived from an EMBL/GenBank/DDBJ whole genome shotgun (WGS) entry which is preliminary data.</text>
</comment>
<reference evidence="1 2" key="1">
    <citation type="submission" date="2019-07" db="EMBL/GenBank/DDBJ databases">
        <title>Whole genome shotgun sequence of Gluconobacter kanchanaburiensis NBRC 103587.</title>
        <authorList>
            <person name="Hosoyama A."/>
            <person name="Uohara A."/>
            <person name="Ohji S."/>
            <person name="Ichikawa N."/>
        </authorList>
    </citation>
    <scope>NUCLEOTIDE SEQUENCE [LARGE SCALE GENOMIC DNA]</scope>
    <source>
        <strain evidence="1 2">NBRC 103587</strain>
    </source>
</reference>
<keyword evidence="2" id="KW-1185">Reference proteome</keyword>
<organism evidence="1 2">
    <name type="scientific">Gluconobacter kanchanaburiensis NBRC 103587</name>
    <dbReference type="NCBI Taxonomy" id="1307948"/>
    <lineage>
        <taxon>Bacteria</taxon>
        <taxon>Pseudomonadati</taxon>
        <taxon>Pseudomonadota</taxon>
        <taxon>Alphaproteobacteria</taxon>
        <taxon>Acetobacterales</taxon>
        <taxon>Acetobacteraceae</taxon>
        <taxon>Gluconobacter</taxon>
    </lineage>
</organism>
<accession>A0A511B482</accession>
<dbReference type="Proteomes" id="UP000321079">
    <property type="component" value="Unassembled WGS sequence"/>
</dbReference>
<evidence type="ECO:0000313" key="2">
    <source>
        <dbReference type="Proteomes" id="UP000321079"/>
    </source>
</evidence>
<name>A0A511B482_9PROT</name>
<evidence type="ECO:0000313" key="1">
    <source>
        <dbReference type="EMBL" id="GEK95248.1"/>
    </source>
</evidence>
<dbReference type="EMBL" id="BJVA01000002">
    <property type="protein sequence ID" value="GEK95248.1"/>
    <property type="molecule type" value="Genomic_DNA"/>
</dbReference>